<dbReference type="EnsemblMetazoa" id="CapteT206211">
    <property type="protein sequence ID" value="CapteP206211"/>
    <property type="gene ID" value="CapteG206211"/>
</dbReference>
<evidence type="ECO:0008006" key="4">
    <source>
        <dbReference type="Google" id="ProtNLM"/>
    </source>
</evidence>
<evidence type="ECO:0000313" key="3">
    <source>
        <dbReference type="Proteomes" id="UP000014760"/>
    </source>
</evidence>
<dbReference type="InterPro" id="IPR036691">
    <property type="entry name" value="Endo/exonu/phosph_ase_sf"/>
</dbReference>
<name>R7TQG3_CAPTE</name>
<gene>
    <name evidence="1" type="ORF">CAPTEDRAFT_206211</name>
</gene>
<organism evidence="1">
    <name type="scientific">Capitella teleta</name>
    <name type="common">Polychaete worm</name>
    <dbReference type="NCBI Taxonomy" id="283909"/>
    <lineage>
        <taxon>Eukaryota</taxon>
        <taxon>Metazoa</taxon>
        <taxon>Spiralia</taxon>
        <taxon>Lophotrochozoa</taxon>
        <taxon>Annelida</taxon>
        <taxon>Polychaeta</taxon>
        <taxon>Sedentaria</taxon>
        <taxon>Scolecida</taxon>
        <taxon>Capitellidae</taxon>
        <taxon>Capitella</taxon>
    </lineage>
</organism>
<dbReference type="STRING" id="283909.R7TQG3"/>
<sequence length="608" mass="68499">MELESVNAVRSMSLTEVNGLNKGDLKKAFVTLQAACQSNEELHSSSSAASPPVHPDTGLQNMLQQQIAETRMMNANFQWMMVFVNQLQDEMQKIKEDNAQLHQIVTKQQSFLEDIDFQQRGCNLIVTGLNENEPCTINGETAENDADKINLILHIIEMRDVKPVSITRLGKPVESRARPIKVVLDSRETRSNILGKTLTLKNTPALSKVFMKADTHPTYREEWRRLSQVFWTEKNLAENQGHNIVFDKKNRIILWYELRSEALISIPGFVTYQDASGGMAALIRNRLNLFVCKVDVSVINQCWIELQFLPGIAIVGCYFPPPDSPYFALDDLASLQCRIRCAGKKCLLIGDKNGQQILPWVSDLPKKTTMDIRAGPVHYIFRARSPLDNLAIDTSLRLPSDHAPLSLTIDASKVNVYDPVTLLKRGTDLDDDIQQSEVIHVIKKQLKPTSGCGPDGVAPGLFKSLSNEWLGWLTFLLNFIFHDAYPAEFARARMVAIHKDECVKKLKILNDFCKEKDIVINEAKTQFMAINGNGEDKQPLFVDSSHGNLYIEHTNDYVYLGAHFSCDGKISSCISTQLMSFDIPVLFDSPPSLMLEYVYMCINLIENS</sequence>
<dbReference type="EMBL" id="KB308892">
    <property type="protein sequence ID" value="ELT96163.1"/>
    <property type="molecule type" value="Genomic_DNA"/>
</dbReference>
<dbReference type="SUPFAM" id="SSF56219">
    <property type="entry name" value="DNase I-like"/>
    <property type="match status" value="1"/>
</dbReference>
<dbReference type="HOGENOM" id="CLU_449222_0_0_1"/>
<evidence type="ECO:0000313" key="2">
    <source>
        <dbReference type="EnsemblMetazoa" id="CapteP206211"/>
    </source>
</evidence>
<evidence type="ECO:0000313" key="1">
    <source>
        <dbReference type="EMBL" id="ELT96163.1"/>
    </source>
</evidence>
<accession>R7TQG3</accession>
<protein>
    <recommendedName>
        <fullName evidence="4">Reverse transcriptase domain-containing protein</fullName>
    </recommendedName>
</protein>
<keyword evidence="3" id="KW-1185">Reference proteome</keyword>
<dbReference type="AlphaFoldDB" id="R7TQG3"/>
<dbReference type="Gene3D" id="3.60.10.10">
    <property type="entry name" value="Endonuclease/exonuclease/phosphatase"/>
    <property type="match status" value="1"/>
</dbReference>
<reference evidence="3" key="1">
    <citation type="submission" date="2012-12" db="EMBL/GenBank/DDBJ databases">
        <authorList>
            <person name="Hellsten U."/>
            <person name="Grimwood J."/>
            <person name="Chapman J.A."/>
            <person name="Shapiro H."/>
            <person name="Aerts A."/>
            <person name="Otillar R.P."/>
            <person name="Terry A.Y."/>
            <person name="Boore J.L."/>
            <person name="Simakov O."/>
            <person name="Marletaz F."/>
            <person name="Cho S.-J."/>
            <person name="Edsinger-Gonzales E."/>
            <person name="Havlak P."/>
            <person name="Kuo D.-H."/>
            <person name="Larsson T."/>
            <person name="Lv J."/>
            <person name="Arendt D."/>
            <person name="Savage R."/>
            <person name="Osoegawa K."/>
            <person name="de Jong P."/>
            <person name="Lindberg D.R."/>
            <person name="Seaver E.C."/>
            <person name="Weisblat D.A."/>
            <person name="Putnam N.H."/>
            <person name="Grigoriev I.V."/>
            <person name="Rokhsar D.S."/>
        </authorList>
    </citation>
    <scope>NUCLEOTIDE SEQUENCE</scope>
    <source>
        <strain evidence="3">I ESC-2004</strain>
    </source>
</reference>
<reference evidence="1 3" key="2">
    <citation type="journal article" date="2013" name="Nature">
        <title>Insights into bilaterian evolution from three spiralian genomes.</title>
        <authorList>
            <person name="Simakov O."/>
            <person name="Marletaz F."/>
            <person name="Cho S.J."/>
            <person name="Edsinger-Gonzales E."/>
            <person name="Havlak P."/>
            <person name="Hellsten U."/>
            <person name="Kuo D.H."/>
            <person name="Larsson T."/>
            <person name="Lv J."/>
            <person name="Arendt D."/>
            <person name="Savage R."/>
            <person name="Osoegawa K."/>
            <person name="de Jong P."/>
            <person name="Grimwood J."/>
            <person name="Chapman J.A."/>
            <person name="Shapiro H."/>
            <person name="Aerts A."/>
            <person name="Otillar R.P."/>
            <person name="Terry A.Y."/>
            <person name="Boore J.L."/>
            <person name="Grigoriev I.V."/>
            <person name="Lindberg D.R."/>
            <person name="Seaver E.C."/>
            <person name="Weisblat D.A."/>
            <person name="Putnam N.H."/>
            <person name="Rokhsar D.S."/>
        </authorList>
    </citation>
    <scope>NUCLEOTIDE SEQUENCE</scope>
    <source>
        <strain evidence="1 3">I ESC-2004</strain>
    </source>
</reference>
<dbReference type="OrthoDB" id="6738932at2759"/>
<proteinExistence type="predicted"/>
<reference evidence="2" key="3">
    <citation type="submission" date="2015-06" db="UniProtKB">
        <authorList>
            <consortium name="EnsemblMetazoa"/>
        </authorList>
    </citation>
    <scope>IDENTIFICATION</scope>
</reference>
<dbReference type="Proteomes" id="UP000014760">
    <property type="component" value="Unassembled WGS sequence"/>
</dbReference>
<dbReference type="EMBL" id="AMQN01011460">
    <property type="status" value="NOT_ANNOTATED_CDS"/>
    <property type="molecule type" value="Genomic_DNA"/>
</dbReference>